<dbReference type="AlphaFoldDB" id="A0A167FKI9"/>
<gene>
    <name evidence="2" type="ORF">CALVIDRAFT_569788</name>
</gene>
<dbReference type="EMBL" id="KV417378">
    <property type="protein sequence ID" value="KZO89590.1"/>
    <property type="molecule type" value="Genomic_DNA"/>
</dbReference>
<protein>
    <submittedName>
        <fullName evidence="2">Uncharacterized protein</fullName>
    </submittedName>
</protein>
<reference evidence="2 3" key="1">
    <citation type="journal article" date="2016" name="Mol. Biol. Evol.">
        <title>Comparative Genomics of Early-Diverging Mushroom-Forming Fungi Provides Insights into the Origins of Lignocellulose Decay Capabilities.</title>
        <authorList>
            <person name="Nagy L.G."/>
            <person name="Riley R."/>
            <person name="Tritt A."/>
            <person name="Adam C."/>
            <person name="Daum C."/>
            <person name="Floudas D."/>
            <person name="Sun H."/>
            <person name="Yadav J.S."/>
            <person name="Pangilinan J."/>
            <person name="Larsson K.H."/>
            <person name="Matsuura K."/>
            <person name="Barry K."/>
            <person name="Labutti K."/>
            <person name="Kuo R."/>
            <person name="Ohm R.A."/>
            <person name="Bhattacharya S.S."/>
            <person name="Shirouzu T."/>
            <person name="Yoshinaga Y."/>
            <person name="Martin F.M."/>
            <person name="Grigoriev I.V."/>
            <person name="Hibbett D.S."/>
        </authorList>
    </citation>
    <scope>NUCLEOTIDE SEQUENCE [LARGE SCALE GENOMIC DNA]</scope>
    <source>
        <strain evidence="2 3">TUFC12733</strain>
    </source>
</reference>
<feature type="region of interest" description="Disordered" evidence="1">
    <location>
        <begin position="55"/>
        <end position="126"/>
    </location>
</feature>
<evidence type="ECO:0000256" key="1">
    <source>
        <dbReference type="SAM" id="MobiDB-lite"/>
    </source>
</evidence>
<organism evidence="2 3">
    <name type="scientific">Calocera viscosa (strain TUFC12733)</name>
    <dbReference type="NCBI Taxonomy" id="1330018"/>
    <lineage>
        <taxon>Eukaryota</taxon>
        <taxon>Fungi</taxon>
        <taxon>Dikarya</taxon>
        <taxon>Basidiomycota</taxon>
        <taxon>Agaricomycotina</taxon>
        <taxon>Dacrymycetes</taxon>
        <taxon>Dacrymycetales</taxon>
        <taxon>Dacrymycetaceae</taxon>
        <taxon>Calocera</taxon>
    </lineage>
</organism>
<sequence length="189" mass="19812">MAIALQASSSAVRSFSFSIIADHAIPAFVCRHSSVVIGTHAPSAQHRSNACTQDGEHYAALGPPVSPVRRSGRTLCPQPPTGGRCLSRHRAPSPGLAASQHRSWAPDTSPHAPDPGDTESDQAQAQAAAMVDWVPYLPHLQPADQRVPGRGSRSPPVAYGFTHAPSDAPPDVFEVAYYGSPYGGQCAAC</sequence>
<dbReference type="Proteomes" id="UP000076738">
    <property type="component" value="Unassembled WGS sequence"/>
</dbReference>
<proteinExistence type="predicted"/>
<evidence type="ECO:0000313" key="2">
    <source>
        <dbReference type="EMBL" id="KZO89590.1"/>
    </source>
</evidence>
<accession>A0A167FKI9</accession>
<name>A0A167FKI9_CALVF</name>
<keyword evidence="3" id="KW-1185">Reference proteome</keyword>
<evidence type="ECO:0000313" key="3">
    <source>
        <dbReference type="Proteomes" id="UP000076738"/>
    </source>
</evidence>